<dbReference type="Proteomes" id="UP000765509">
    <property type="component" value="Unassembled WGS sequence"/>
</dbReference>
<evidence type="ECO:0000313" key="3">
    <source>
        <dbReference type="Proteomes" id="UP000765509"/>
    </source>
</evidence>
<feature type="compositionally biased region" description="Basic and acidic residues" evidence="1">
    <location>
        <begin position="66"/>
        <end position="77"/>
    </location>
</feature>
<dbReference type="AlphaFoldDB" id="A0A9Q3KJV4"/>
<accession>A0A9Q3KJV4</accession>
<dbReference type="EMBL" id="AVOT02109067">
    <property type="protein sequence ID" value="MBW0581072.1"/>
    <property type="molecule type" value="Genomic_DNA"/>
</dbReference>
<feature type="non-terminal residue" evidence="2">
    <location>
        <position position="1"/>
    </location>
</feature>
<feature type="compositionally biased region" description="Pro residues" evidence="1">
    <location>
        <begin position="45"/>
        <end position="60"/>
    </location>
</feature>
<sequence>MERGHLSLGKSSPFLVTHEIQMLKTKPTKSPIPSLLCKQTQQQPTPGPKPSQPNEPPITGPSPSSKPHEDVPTHEPEPEVALMQSTEEPFVTICLLDPPSTSSLVPSPDIPPVASEGPIPCSCK</sequence>
<proteinExistence type="predicted"/>
<reference evidence="2" key="1">
    <citation type="submission" date="2021-03" db="EMBL/GenBank/DDBJ databases">
        <title>Draft genome sequence of rust myrtle Austropuccinia psidii MF-1, a brazilian biotype.</title>
        <authorList>
            <person name="Quecine M.C."/>
            <person name="Pachon D.M.R."/>
            <person name="Bonatelli M.L."/>
            <person name="Correr F.H."/>
            <person name="Franceschini L.M."/>
            <person name="Leite T.F."/>
            <person name="Margarido G.R.A."/>
            <person name="Almeida C.A."/>
            <person name="Ferrarezi J.A."/>
            <person name="Labate C.A."/>
        </authorList>
    </citation>
    <scope>NUCLEOTIDE SEQUENCE</scope>
    <source>
        <strain evidence="2">MF-1</strain>
    </source>
</reference>
<gene>
    <name evidence="2" type="ORF">O181_120787</name>
</gene>
<feature type="region of interest" description="Disordered" evidence="1">
    <location>
        <begin position="25"/>
        <end position="124"/>
    </location>
</feature>
<evidence type="ECO:0000313" key="2">
    <source>
        <dbReference type="EMBL" id="MBW0581072.1"/>
    </source>
</evidence>
<organism evidence="2 3">
    <name type="scientific">Austropuccinia psidii MF-1</name>
    <dbReference type="NCBI Taxonomy" id="1389203"/>
    <lineage>
        <taxon>Eukaryota</taxon>
        <taxon>Fungi</taxon>
        <taxon>Dikarya</taxon>
        <taxon>Basidiomycota</taxon>
        <taxon>Pucciniomycotina</taxon>
        <taxon>Pucciniomycetes</taxon>
        <taxon>Pucciniales</taxon>
        <taxon>Sphaerophragmiaceae</taxon>
        <taxon>Austropuccinia</taxon>
    </lineage>
</organism>
<evidence type="ECO:0000256" key="1">
    <source>
        <dbReference type="SAM" id="MobiDB-lite"/>
    </source>
</evidence>
<protein>
    <submittedName>
        <fullName evidence="2">Uncharacterized protein</fullName>
    </submittedName>
</protein>
<comment type="caution">
    <text evidence="2">The sequence shown here is derived from an EMBL/GenBank/DDBJ whole genome shotgun (WGS) entry which is preliminary data.</text>
</comment>
<keyword evidence="3" id="KW-1185">Reference proteome</keyword>
<name>A0A9Q3KJV4_9BASI</name>